<dbReference type="GeneID" id="55847736"/>
<sequence length="340" mass="35584">MKRPLILAALLAASVATAHANDSADNQVGIRAIETTYHQLLTELDHSRGGRPDGPTRQRITTAAQALQGAMQRDGGARDNLNTDVKNIVASLSDGSYSADGSIRALQRDAKGSVIDAGPWKPALAGNPISEPFGTHLNQTSEGDCVGISVVRAFSNTQKGNEILKRGVTQNADGSFNVSLPGAAGAVFHLQPGDLDQYGTGDAPAAAVVGAMFQYFHLDPAKGSLPTNKVMELLAGEYGDHLRLADSHSSAQDITRFLLSNASVVGSRAAIVFGGKPARNGDWSKGDGHAFAVIHIDPATGVLSYTNPWNEGKQVRTIAISDLASQAAGTGADFEMVTFR</sequence>
<keyword evidence="1" id="KW-0732">Signal</keyword>
<dbReference type="EMBL" id="JACAQK010000002">
    <property type="protein sequence ID" value="NWD34456.1"/>
    <property type="molecule type" value="Genomic_DNA"/>
</dbReference>
<protein>
    <recommendedName>
        <fullName evidence="4">Calpain catalytic domain-containing protein</fullName>
    </recommendedName>
</protein>
<proteinExistence type="predicted"/>
<reference evidence="2 3" key="1">
    <citation type="submission" date="2020-04" db="EMBL/GenBank/DDBJ databases">
        <title>Molecular characterization of pseudomonads from Agaricus bisporus reveal novel blotch 2 pathogens in Western Europe.</title>
        <authorList>
            <person name="Taparia T."/>
            <person name="Krijger M."/>
            <person name="Haynes E."/>
            <person name="Elpinstone J.G."/>
            <person name="Noble R."/>
            <person name="Van Der Wolf J."/>
        </authorList>
    </citation>
    <scope>NUCLEOTIDE SEQUENCE [LARGE SCALE GENOMIC DNA]</scope>
    <source>
        <strain evidence="2 3">IPO3746</strain>
    </source>
</reference>
<evidence type="ECO:0008006" key="4">
    <source>
        <dbReference type="Google" id="ProtNLM"/>
    </source>
</evidence>
<evidence type="ECO:0000313" key="2">
    <source>
        <dbReference type="EMBL" id="NWD34456.1"/>
    </source>
</evidence>
<organism evidence="2 3">
    <name type="scientific">Pseudomonas tolaasii</name>
    <dbReference type="NCBI Taxonomy" id="29442"/>
    <lineage>
        <taxon>Bacteria</taxon>
        <taxon>Pseudomonadati</taxon>
        <taxon>Pseudomonadota</taxon>
        <taxon>Gammaproteobacteria</taxon>
        <taxon>Pseudomonadales</taxon>
        <taxon>Pseudomonadaceae</taxon>
        <taxon>Pseudomonas</taxon>
    </lineage>
</organism>
<comment type="caution">
    <text evidence="2">The sequence shown here is derived from an EMBL/GenBank/DDBJ whole genome shotgun (WGS) entry which is preliminary data.</text>
</comment>
<gene>
    <name evidence="2" type="ORF">HX787_01215</name>
</gene>
<name>A0A7Y8AJR5_PSETO</name>
<dbReference type="Proteomes" id="UP000549134">
    <property type="component" value="Unassembled WGS sequence"/>
</dbReference>
<dbReference type="RefSeq" id="WP_080520568.1">
    <property type="nucleotide sequence ID" value="NZ_CP020369.1"/>
</dbReference>
<feature type="signal peptide" evidence="1">
    <location>
        <begin position="1"/>
        <end position="20"/>
    </location>
</feature>
<accession>A0A7Y8AJR5</accession>
<feature type="chain" id="PRO_5031047293" description="Calpain catalytic domain-containing protein" evidence="1">
    <location>
        <begin position="21"/>
        <end position="340"/>
    </location>
</feature>
<evidence type="ECO:0000256" key="1">
    <source>
        <dbReference type="SAM" id="SignalP"/>
    </source>
</evidence>
<evidence type="ECO:0000313" key="3">
    <source>
        <dbReference type="Proteomes" id="UP000549134"/>
    </source>
</evidence>
<dbReference type="AlphaFoldDB" id="A0A7Y8AJR5"/>